<reference evidence="2" key="1">
    <citation type="journal article" date="2022" name="Mol. Ecol. Resour.">
        <title>The genomes of chicory, endive, great burdock and yacon provide insights into Asteraceae palaeo-polyploidization history and plant inulin production.</title>
        <authorList>
            <person name="Fan W."/>
            <person name="Wang S."/>
            <person name="Wang H."/>
            <person name="Wang A."/>
            <person name="Jiang F."/>
            <person name="Liu H."/>
            <person name="Zhao H."/>
            <person name="Xu D."/>
            <person name="Zhang Y."/>
        </authorList>
    </citation>
    <scope>NUCLEOTIDE SEQUENCE [LARGE SCALE GENOMIC DNA]</scope>
    <source>
        <strain evidence="2">cv. Punajuju</strain>
    </source>
</reference>
<accession>A0ACB9GH32</accession>
<reference evidence="1 2" key="2">
    <citation type="journal article" date="2022" name="Mol. Ecol. Resour.">
        <title>The genomes of chicory, endive, great burdock and yacon provide insights into Asteraceae paleo-polyploidization history and plant inulin production.</title>
        <authorList>
            <person name="Fan W."/>
            <person name="Wang S."/>
            <person name="Wang H."/>
            <person name="Wang A."/>
            <person name="Jiang F."/>
            <person name="Liu H."/>
            <person name="Zhao H."/>
            <person name="Xu D."/>
            <person name="Zhang Y."/>
        </authorList>
    </citation>
    <scope>NUCLEOTIDE SEQUENCE [LARGE SCALE GENOMIC DNA]</scope>
    <source>
        <strain evidence="2">cv. Punajuju</strain>
        <tissue evidence="1">Leaves</tissue>
    </source>
</reference>
<name>A0ACB9GH32_CICIN</name>
<dbReference type="Proteomes" id="UP001055811">
    <property type="component" value="Linkage Group LG02"/>
</dbReference>
<proteinExistence type="predicted"/>
<keyword evidence="2" id="KW-1185">Reference proteome</keyword>
<evidence type="ECO:0000313" key="2">
    <source>
        <dbReference type="Proteomes" id="UP001055811"/>
    </source>
</evidence>
<protein>
    <submittedName>
        <fullName evidence="1">Uncharacterized protein</fullName>
    </submittedName>
</protein>
<evidence type="ECO:0000313" key="1">
    <source>
        <dbReference type="EMBL" id="KAI3782052.1"/>
    </source>
</evidence>
<comment type="caution">
    <text evidence="1">The sequence shown here is derived from an EMBL/GenBank/DDBJ whole genome shotgun (WGS) entry which is preliminary data.</text>
</comment>
<organism evidence="1 2">
    <name type="scientific">Cichorium intybus</name>
    <name type="common">Chicory</name>
    <dbReference type="NCBI Taxonomy" id="13427"/>
    <lineage>
        <taxon>Eukaryota</taxon>
        <taxon>Viridiplantae</taxon>
        <taxon>Streptophyta</taxon>
        <taxon>Embryophyta</taxon>
        <taxon>Tracheophyta</taxon>
        <taxon>Spermatophyta</taxon>
        <taxon>Magnoliopsida</taxon>
        <taxon>eudicotyledons</taxon>
        <taxon>Gunneridae</taxon>
        <taxon>Pentapetalae</taxon>
        <taxon>asterids</taxon>
        <taxon>campanulids</taxon>
        <taxon>Asterales</taxon>
        <taxon>Asteraceae</taxon>
        <taxon>Cichorioideae</taxon>
        <taxon>Cichorieae</taxon>
        <taxon>Cichoriinae</taxon>
        <taxon>Cichorium</taxon>
    </lineage>
</organism>
<sequence>MTTTMITDLNPGDGDKHIEIKVIRKWVSYGRKVECCYIFLDKNGDAIEACRAAELKNIPDDDFPIYYFDFFPYDQLGLRLDDHRVLIDYVGRIEDIYHLSKPPAKPLLKIKIENLREKIIEATFWDEAAKSFDKEA</sequence>
<gene>
    <name evidence="1" type="ORF">L2E82_12084</name>
</gene>
<dbReference type="EMBL" id="CM042010">
    <property type="protein sequence ID" value="KAI3782052.1"/>
    <property type="molecule type" value="Genomic_DNA"/>
</dbReference>